<evidence type="ECO:0000256" key="3">
    <source>
        <dbReference type="ARBA" id="ARBA00022679"/>
    </source>
</evidence>
<proteinExistence type="inferred from homology"/>
<gene>
    <name evidence="10" type="ORF">JIN82_11315</name>
</gene>
<comment type="similarity">
    <text evidence="2">Belongs to the YkuD family.</text>
</comment>
<dbReference type="PANTHER" id="PTHR30582">
    <property type="entry name" value="L,D-TRANSPEPTIDASE"/>
    <property type="match status" value="1"/>
</dbReference>
<keyword evidence="6 7" id="KW-0961">Cell wall biogenesis/degradation</keyword>
<keyword evidence="8" id="KW-0732">Signal</keyword>
<dbReference type="InterPro" id="IPR016915">
    <property type="entry name" value="UCP029342"/>
</dbReference>
<dbReference type="AlphaFoldDB" id="A0A8J7MEZ1"/>
<evidence type="ECO:0000256" key="7">
    <source>
        <dbReference type="PROSITE-ProRule" id="PRU01373"/>
    </source>
</evidence>
<feature type="domain" description="L,D-TPase catalytic" evidence="9">
    <location>
        <begin position="49"/>
        <end position="158"/>
    </location>
</feature>
<feature type="active site" description="Proton donor/acceptor" evidence="7">
    <location>
        <position position="121"/>
    </location>
</feature>
<keyword evidence="11" id="KW-1185">Reference proteome</keyword>
<dbReference type="GO" id="GO:0071972">
    <property type="term" value="F:peptidoglycan L,D-transpeptidase activity"/>
    <property type="evidence" value="ECO:0007669"/>
    <property type="project" value="TreeGrafter"/>
</dbReference>
<evidence type="ECO:0000256" key="2">
    <source>
        <dbReference type="ARBA" id="ARBA00005992"/>
    </source>
</evidence>
<evidence type="ECO:0000256" key="8">
    <source>
        <dbReference type="SAM" id="SignalP"/>
    </source>
</evidence>
<dbReference type="CDD" id="cd16913">
    <property type="entry name" value="YkuD_like"/>
    <property type="match status" value="1"/>
</dbReference>
<evidence type="ECO:0000256" key="1">
    <source>
        <dbReference type="ARBA" id="ARBA00004752"/>
    </source>
</evidence>
<name>A0A8J7MEZ1_9BACT</name>
<dbReference type="GO" id="GO:0018104">
    <property type="term" value="P:peptidoglycan-protein cross-linking"/>
    <property type="evidence" value="ECO:0007669"/>
    <property type="project" value="TreeGrafter"/>
</dbReference>
<sequence>MKTFIRVFLAGIFIAASSLIPSCAPVSTQTKLQPGQYEWNPERATSGPVLMVVSIDDQMAYVYRNGIQIGRSTVSTGREGKETPTGVFTILQRKVEHESNIYKGAQMPYMQRLTWSGIAMHAGQLPGYPASGGCIRLPYEFSQKLYSVTANGTTVVITKKNTIPSSSSTPASVLLASKSKTGEKVHPDPEGRIVWNPSKSPSGPVNAVISYGDRTIYLFRNGVEIGQAPVGIHGTGSLPEGVFVKLESPGGVPSWSVLSLKGGSIRGDVAKGIKDRITIPASFRAKAGDLLAPGSILLITKESSNAGTRSGTDFDIMKPE</sequence>
<evidence type="ECO:0000313" key="10">
    <source>
        <dbReference type="EMBL" id="MBK1791742.1"/>
    </source>
</evidence>
<dbReference type="Proteomes" id="UP000624703">
    <property type="component" value="Unassembled WGS sequence"/>
</dbReference>
<dbReference type="GO" id="GO:0016740">
    <property type="term" value="F:transferase activity"/>
    <property type="evidence" value="ECO:0007669"/>
    <property type="project" value="UniProtKB-KW"/>
</dbReference>
<dbReference type="PANTHER" id="PTHR30582:SF2">
    <property type="entry name" value="L,D-TRANSPEPTIDASE YCIB-RELATED"/>
    <property type="match status" value="1"/>
</dbReference>
<dbReference type="Pfam" id="PF03734">
    <property type="entry name" value="YkuD"/>
    <property type="match status" value="1"/>
</dbReference>
<dbReference type="PROSITE" id="PS52029">
    <property type="entry name" value="LD_TPASE"/>
    <property type="match status" value="1"/>
</dbReference>
<evidence type="ECO:0000313" key="11">
    <source>
        <dbReference type="Proteomes" id="UP000624703"/>
    </source>
</evidence>
<evidence type="ECO:0000256" key="5">
    <source>
        <dbReference type="ARBA" id="ARBA00022984"/>
    </source>
</evidence>
<keyword evidence="3" id="KW-0808">Transferase</keyword>
<organism evidence="10 11">
    <name type="scientific">Persicirhabdus sediminis</name>
    <dbReference type="NCBI Taxonomy" id="454144"/>
    <lineage>
        <taxon>Bacteria</taxon>
        <taxon>Pseudomonadati</taxon>
        <taxon>Verrucomicrobiota</taxon>
        <taxon>Verrucomicrobiia</taxon>
        <taxon>Verrucomicrobiales</taxon>
        <taxon>Verrucomicrobiaceae</taxon>
        <taxon>Persicirhabdus</taxon>
    </lineage>
</organism>
<dbReference type="InterPro" id="IPR050979">
    <property type="entry name" value="LD-transpeptidase"/>
</dbReference>
<keyword evidence="5 7" id="KW-0573">Peptidoglycan synthesis</keyword>
<feature type="chain" id="PRO_5035319896" evidence="8">
    <location>
        <begin position="25"/>
        <end position="320"/>
    </location>
</feature>
<keyword evidence="4 7" id="KW-0133">Cell shape</keyword>
<comment type="pathway">
    <text evidence="1 7">Cell wall biogenesis; peptidoglycan biosynthesis.</text>
</comment>
<dbReference type="EMBL" id="JAENIM010000041">
    <property type="protein sequence ID" value="MBK1791742.1"/>
    <property type="molecule type" value="Genomic_DNA"/>
</dbReference>
<dbReference type="InterPro" id="IPR038063">
    <property type="entry name" value="Transpep_catalytic_dom"/>
</dbReference>
<dbReference type="RefSeq" id="WP_200311761.1">
    <property type="nucleotide sequence ID" value="NZ_JAENIM010000041.1"/>
</dbReference>
<protein>
    <submittedName>
        <fullName evidence="10">L,D-transpeptidase</fullName>
    </submittedName>
</protein>
<feature type="signal peptide" evidence="8">
    <location>
        <begin position="1"/>
        <end position="24"/>
    </location>
</feature>
<dbReference type="Gene3D" id="2.40.440.10">
    <property type="entry name" value="L,D-transpeptidase catalytic domain-like"/>
    <property type="match status" value="1"/>
</dbReference>
<accession>A0A8J7MEZ1</accession>
<dbReference type="UniPathway" id="UPA00219"/>
<feature type="active site" description="Nucleophile" evidence="7">
    <location>
        <position position="134"/>
    </location>
</feature>
<dbReference type="GO" id="GO:0005576">
    <property type="term" value="C:extracellular region"/>
    <property type="evidence" value="ECO:0007669"/>
    <property type="project" value="TreeGrafter"/>
</dbReference>
<dbReference type="SUPFAM" id="SSF141523">
    <property type="entry name" value="L,D-transpeptidase catalytic domain-like"/>
    <property type="match status" value="1"/>
</dbReference>
<dbReference type="NCBIfam" id="NF004785">
    <property type="entry name" value="PRK06132.1-2"/>
    <property type="match status" value="1"/>
</dbReference>
<dbReference type="GO" id="GO:0008360">
    <property type="term" value="P:regulation of cell shape"/>
    <property type="evidence" value="ECO:0007669"/>
    <property type="project" value="UniProtKB-UniRule"/>
</dbReference>
<reference evidence="10" key="1">
    <citation type="submission" date="2021-01" db="EMBL/GenBank/DDBJ databases">
        <title>Modified the classification status of verrucomicrobia.</title>
        <authorList>
            <person name="Feng X."/>
        </authorList>
    </citation>
    <scope>NUCLEOTIDE SEQUENCE</scope>
    <source>
        <strain evidence="10">_KCTC 22039</strain>
    </source>
</reference>
<dbReference type="GO" id="GO:0071555">
    <property type="term" value="P:cell wall organization"/>
    <property type="evidence" value="ECO:0007669"/>
    <property type="project" value="UniProtKB-UniRule"/>
</dbReference>
<comment type="caution">
    <text evidence="10">The sequence shown here is derived from an EMBL/GenBank/DDBJ whole genome shotgun (WGS) entry which is preliminary data.</text>
</comment>
<dbReference type="PIRSF" id="PIRSF029342">
    <property type="entry name" value="UCP029342_ErfK/YbiS/YcfS/YnhG"/>
    <property type="match status" value="1"/>
</dbReference>
<evidence type="ECO:0000256" key="6">
    <source>
        <dbReference type="ARBA" id="ARBA00023316"/>
    </source>
</evidence>
<dbReference type="InterPro" id="IPR005490">
    <property type="entry name" value="LD_TPept_cat_dom"/>
</dbReference>
<evidence type="ECO:0000256" key="4">
    <source>
        <dbReference type="ARBA" id="ARBA00022960"/>
    </source>
</evidence>
<evidence type="ECO:0000259" key="9">
    <source>
        <dbReference type="PROSITE" id="PS52029"/>
    </source>
</evidence>